<feature type="domain" description="Apple" evidence="3">
    <location>
        <begin position="287"/>
        <end position="349"/>
    </location>
</feature>
<keyword evidence="1" id="KW-0677">Repeat</keyword>
<evidence type="ECO:0000259" key="3">
    <source>
        <dbReference type="PROSITE" id="PS50948"/>
    </source>
</evidence>
<evidence type="ECO:0000256" key="1">
    <source>
        <dbReference type="ARBA" id="ARBA00022737"/>
    </source>
</evidence>
<organism evidence="4 5">
    <name type="scientific">Adineta steineri</name>
    <dbReference type="NCBI Taxonomy" id="433720"/>
    <lineage>
        <taxon>Eukaryota</taxon>
        <taxon>Metazoa</taxon>
        <taxon>Spiralia</taxon>
        <taxon>Gnathifera</taxon>
        <taxon>Rotifera</taxon>
        <taxon>Eurotatoria</taxon>
        <taxon>Bdelloidea</taxon>
        <taxon>Adinetida</taxon>
        <taxon>Adinetidae</taxon>
        <taxon>Adineta</taxon>
    </lineage>
</organism>
<feature type="domain" description="Apple" evidence="3">
    <location>
        <begin position="78"/>
        <end position="146"/>
    </location>
</feature>
<dbReference type="Gene3D" id="3.40.33.10">
    <property type="entry name" value="CAP"/>
    <property type="match status" value="2"/>
</dbReference>
<gene>
    <name evidence="4" type="ORF">OXD698_LOCUS27024</name>
</gene>
<sequence length="553" mass="60790">MIQHKLVQIMRVLSGICVITILFSIQNAETYSLENFDNSYSQRDASIFYIRQLLKRIKSNHHDNLQWRKRTDATSNKCKEIKSGSYYDGDTGPAINNIATYRDCINQCETDSKCYGWSYQNSSQTCWLQTSVGQVYGGASYMSGSCLGPAAKATQCTEVISGSYYLGDYGPKISQVATYQDCMSRCDALATCLSWLYRASDNACWLQTTVSGKITDGQYTTGSCIKQQALYGQVAISVTNPLVIPIINPPVIPIINPSIGLETDRQHMFILILNLCISGTDDTSKKCKEIKSGGYYSGDTGASIDNIATYRDCMNLCETDSKCNGWSYQNSSQTCWLQTSLDIYYSDSSHMGGNCLGPAAKGPHCTEVINGAYYNGDDGPAINNVATYQDCLSRCDASATCLAWSYRASDNTCWLQTTAYGKVTDGQYTTGSCIKQQAPYPPISLETYRQQALDRHNFYRAKHCTPPLVLDPALNDIAQTYAEKLAAGLASGHSHGNFNGSTGHFTELIWKDTTRLGIGRAMPSNNNGMYVVGNYFPGGNYVGQFAQNVLPLC</sequence>
<proteinExistence type="predicted"/>
<dbReference type="Pfam" id="PF14295">
    <property type="entry name" value="PAN_4"/>
    <property type="match status" value="2"/>
</dbReference>
<dbReference type="GO" id="GO:0006508">
    <property type="term" value="P:proteolysis"/>
    <property type="evidence" value="ECO:0007669"/>
    <property type="project" value="InterPro"/>
</dbReference>
<dbReference type="SMART" id="SM00198">
    <property type="entry name" value="SCP"/>
    <property type="match status" value="1"/>
</dbReference>
<dbReference type="Proteomes" id="UP000663844">
    <property type="component" value="Unassembled WGS sequence"/>
</dbReference>
<evidence type="ECO:0000256" key="2">
    <source>
        <dbReference type="ARBA" id="ARBA00023157"/>
    </source>
</evidence>
<dbReference type="InterPro" id="IPR001283">
    <property type="entry name" value="CRISP-related"/>
</dbReference>
<dbReference type="SMART" id="SM00223">
    <property type="entry name" value="APPLE"/>
    <property type="match status" value="2"/>
</dbReference>
<dbReference type="AlphaFoldDB" id="A0A819KZL9"/>
<evidence type="ECO:0000313" key="5">
    <source>
        <dbReference type="Proteomes" id="UP000663844"/>
    </source>
</evidence>
<dbReference type="SUPFAM" id="SSF57414">
    <property type="entry name" value="Hairpin loop containing domain-like"/>
    <property type="match status" value="3"/>
</dbReference>
<dbReference type="InterPro" id="IPR035940">
    <property type="entry name" value="CAP_sf"/>
</dbReference>
<accession>A0A819KZL9</accession>
<evidence type="ECO:0000313" key="4">
    <source>
        <dbReference type="EMBL" id="CAF3957031.1"/>
    </source>
</evidence>
<dbReference type="Pfam" id="PF00024">
    <property type="entry name" value="PAN_1"/>
    <property type="match status" value="2"/>
</dbReference>
<name>A0A819KZL9_9BILA</name>
<dbReference type="EMBL" id="CAJOAZ010002756">
    <property type="protein sequence ID" value="CAF3957031.1"/>
    <property type="molecule type" value="Genomic_DNA"/>
</dbReference>
<dbReference type="InterPro" id="IPR003609">
    <property type="entry name" value="Pan_app"/>
</dbReference>
<dbReference type="InterPro" id="IPR014044">
    <property type="entry name" value="CAP_dom"/>
</dbReference>
<protein>
    <recommendedName>
        <fullName evidence="3">Apple domain-containing protein</fullName>
    </recommendedName>
</protein>
<keyword evidence="2" id="KW-1015">Disulfide bond</keyword>
<dbReference type="PROSITE" id="PS50948">
    <property type="entry name" value="PAN"/>
    <property type="match status" value="3"/>
</dbReference>
<dbReference type="PANTHER" id="PTHR10334">
    <property type="entry name" value="CYSTEINE-RICH SECRETORY PROTEIN-RELATED"/>
    <property type="match status" value="1"/>
</dbReference>
<dbReference type="Gene3D" id="3.50.4.10">
    <property type="entry name" value="Hepatocyte Growth Factor"/>
    <property type="match status" value="4"/>
</dbReference>
<dbReference type="SUPFAM" id="SSF55797">
    <property type="entry name" value="PR-1-like"/>
    <property type="match status" value="1"/>
</dbReference>
<dbReference type="Pfam" id="PF00188">
    <property type="entry name" value="CAP"/>
    <property type="match status" value="1"/>
</dbReference>
<dbReference type="GO" id="GO:0005576">
    <property type="term" value="C:extracellular region"/>
    <property type="evidence" value="ECO:0007669"/>
    <property type="project" value="InterPro"/>
</dbReference>
<dbReference type="InterPro" id="IPR000177">
    <property type="entry name" value="Apple"/>
</dbReference>
<reference evidence="4" key="1">
    <citation type="submission" date="2021-02" db="EMBL/GenBank/DDBJ databases">
        <authorList>
            <person name="Nowell W R."/>
        </authorList>
    </citation>
    <scope>NUCLEOTIDE SEQUENCE</scope>
</reference>
<feature type="domain" description="Apple" evidence="3">
    <location>
        <begin position="365"/>
        <end position="433"/>
    </location>
</feature>
<comment type="caution">
    <text evidence="4">The sequence shown here is derived from an EMBL/GenBank/DDBJ whole genome shotgun (WGS) entry which is preliminary data.</text>
</comment>